<protein>
    <submittedName>
        <fullName evidence="2">NmrA family transcriptional regulator</fullName>
    </submittedName>
</protein>
<evidence type="ECO:0000259" key="1">
    <source>
        <dbReference type="Pfam" id="PF13460"/>
    </source>
</evidence>
<dbReference type="PANTHER" id="PTHR43162:SF1">
    <property type="entry name" value="PRESTALK A DIFFERENTIATION PROTEIN A"/>
    <property type="match status" value="1"/>
</dbReference>
<dbReference type="Gene3D" id="3.40.50.720">
    <property type="entry name" value="NAD(P)-binding Rossmann-like Domain"/>
    <property type="match status" value="1"/>
</dbReference>
<evidence type="ECO:0000313" key="3">
    <source>
        <dbReference type="Proteomes" id="UP000680865"/>
    </source>
</evidence>
<dbReference type="InterPro" id="IPR036291">
    <property type="entry name" value="NAD(P)-bd_dom_sf"/>
</dbReference>
<dbReference type="EMBL" id="BOQP01000006">
    <property type="protein sequence ID" value="GIM68804.1"/>
    <property type="molecule type" value="Genomic_DNA"/>
</dbReference>
<dbReference type="PANTHER" id="PTHR43162">
    <property type="match status" value="1"/>
</dbReference>
<evidence type="ECO:0000313" key="2">
    <source>
        <dbReference type="EMBL" id="GIM68804.1"/>
    </source>
</evidence>
<dbReference type="SUPFAM" id="SSF51735">
    <property type="entry name" value="NAD(P)-binding Rossmann-fold domains"/>
    <property type="match status" value="1"/>
</dbReference>
<dbReference type="AlphaFoldDB" id="A0A919VMH1"/>
<name>A0A919VMH1_9ACTN</name>
<dbReference type="InterPro" id="IPR051604">
    <property type="entry name" value="Ergot_Alk_Oxidoreductase"/>
</dbReference>
<comment type="caution">
    <text evidence="2">The sequence shown here is derived from an EMBL/GenBank/DDBJ whole genome shotgun (WGS) entry which is preliminary data.</text>
</comment>
<accession>A0A919VMH1</accession>
<sequence>MIVVTSPTGNIGSQVVAGLLNAGAPVRVVVRDPARLAAGVAERVEVVRGSHSDPAVVAEAFAGADAVFWLVPAGHAAPSVDAAYSGFARPGIEAFREQGVGRVVGVSALGRGTAVSGQAGYVTATLAMDDLIAASGVPYRALTMPSFMDNTLRQAGPIKAQGVFYGPSLPGLAVPTVATRDIAAVAVRLLLDGTWTGFDEVPVLGPEDLSFDRMAAIISDVLGREVRYQQIPGDAFKARMMGNGMSEAMAQGLLDMAVAKNNGLDQGVTRTPEAGTPTTFREWCTEILKPAVDA</sequence>
<dbReference type="Proteomes" id="UP000680865">
    <property type="component" value="Unassembled WGS sequence"/>
</dbReference>
<proteinExistence type="predicted"/>
<dbReference type="InterPro" id="IPR016040">
    <property type="entry name" value="NAD(P)-bd_dom"/>
</dbReference>
<dbReference type="Gene3D" id="3.90.25.10">
    <property type="entry name" value="UDP-galactose 4-epimerase, domain 1"/>
    <property type="match status" value="1"/>
</dbReference>
<dbReference type="RefSeq" id="WP_212996207.1">
    <property type="nucleotide sequence ID" value="NZ_BAAATW010000001.1"/>
</dbReference>
<reference evidence="2" key="1">
    <citation type="submission" date="2021-03" db="EMBL/GenBank/DDBJ databases">
        <title>Whole genome shotgun sequence of Actinoplanes consettensis NBRC 14913.</title>
        <authorList>
            <person name="Komaki H."/>
            <person name="Tamura T."/>
        </authorList>
    </citation>
    <scope>NUCLEOTIDE SEQUENCE</scope>
    <source>
        <strain evidence="2">NBRC 14913</strain>
    </source>
</reference>
<dbReference type="Pfam" id="PF13460">
    <property type="entry name" value="NAD_binding_10"/>
    <property type="match status" value="1"/>
</dbReference>
<keyword evidence="3" id="KW-1185">Reference proteome</keyword>
<organism evidence="2 3">
    <name type="scientific">Winogradskya consettensis</name>
    <dbReference type="NCBI Taxonomy" id="113560"/>
    <lineage>
        <taxon>Bacteria</taxon>
        <taxon>Bacillati</taxon>
        <taxon>Actinomycetota</taxon>
        <taxon>Actinomycetes</taxon>
        <taxon>Micromonosporales</taxon>
        <taxon>Micromonosporaceae</taxon>
        <taxon>Winogradskya</taxon>
    </lineage>
</organism>
<feature type="domain" description="NAD(P)-binding" evidence="1">
    <location>
        <begin position="8"/>
        <end position="191"/>
    </location>
</feature>
<gene>
    <name evidence="2" type="ORF">Aco04nite_12340</name>
</gene>